<proteinExistence type="predicted"/>
<dbReference type="KEGG" id="elux:BTN50_1929"/>
<accession>A0A291BBI1</accession>
<dbReference type="EMBL" id="CP020663">
    <property type="protein sequence ID" value="ATF10344.1"/>
    <property type="molecule type" value="Genomic_DNA"/>
</dbReference>
<evidence type="ECO:0008006" key="3">
    <source>
        <dbReference type="Google" id="ProtNLM"/>
    </source>
</evidence>
<evidence type="ECO:0000313" key="2">
    <source>
        <dbReference type="Proteomes" id="UP000218160"/>
    </source>
</evidence>
<name>A0A291BBI1_9GAMM</name>
<protein>
    <recommendedName>
        <fullName evidence="3">Mobile element protein</fullName>
    </recommendedName>
</protein>
<dbReference type="AlphaFoldDB" id="A0A291BBI1"/>
<evidence type="ECO:0000313" key="1">
    <source>
        <dbReference type="EMBL" id="ATF10344.1"/>
    </source>
</evidence>
<keyword evidence="2" id="KW-1185">Reference proteome</keyword>
<dbReference type="Proteomes" id="UP000218160">
    <property type="component" value="Chromosome 2"/>
</dbReference>
<organism evidence="1 2">
    <name type="scientific">Candidatus Enterovibrio altilux</name>
    <dbReference type="NCBI Taxonomy" id="1927128"/>
    <lineage>
        <taxon>Bacteria</taxon>
        <taxon>Pseudomonadati</taxon>
        <taxon>Pseudomonadota</taxon>
        <taxon>Gammaproteobacteria</taxon>
        <taxon>Vibrionales</taxon>
        <taxon>Vibrionaceae</taxon>
        <taxon>Enterovibrio</taxon>
    </lineage>
</organism>
<sequence length="41" mass="4575">MVQVKKSLGETLSLRAHNVQISETYAMVQTLKKLTGQVCLK</sequence>
<reference evidence="2" key="1">
    <citation type="submission" date="2017-04" db="EMBL/GenBank/DDBJ databases">
        <title>Genome evolution of the luminous symbionts of deep sea anglerfish.</title>
        <authorList>
            <person name="Hendry T.A."/>
        </authorList>
    </citation>
    <scope>NUCLEOTIDE SEQUENCE [LARGE SCALE GENOMIC DNA]</scope>
</reference>
<gene>
    <name evidence="1" type="ORF">BTN50_1929</name>
</gene>